<dbReference type="Proteomes" id="UP000262056">
    <property type="component" value="Unassembled WGS sequence"/>
</dbReference>
<evidence type="ECO:0000313" key="2">
    <source>
        <dbReference type="Proteomes" id="UP000262056"/>
    </source>
</evidence>
<evidence type="ECO:0000313" key="1">
    <source>
        <dbReference type="EMBL" id="HCQ40138.1"/>
    </source>
</evidence>
<accession>A0A656PL52</accession>
<comment type="caution">
    <text evidence="1">The sequence shown here is derived from an EMBL/GenBank/DDBJ whole genome shotgun (WGS) entry which is preliminary data.</text>
</comment>
<gene>
    <name evidence="1" type="ORF">DIU24_00325</name>
</gene>
<reference evidence="1 2" key="1">
    <citation type="journal article" date="2018" name="Nat. Biotechnol.">
        <title>A standardized bacterial taxonomy based on genome phylogeny substantially revises the tree of life.</title>
        <authorList>
            <person name="Parks D.H."/>
            <person name="Chuvochina M."/>
            <person name="Waite D.W."/>
            <person name="Rinke C."/>
            <person name="Skarshewski A."/>
            <person name="Chaumeil P.A."/>
            <person name="Hugenholtz P."/>
        </authorList>
    </citation>
    <scope>NUCLEOTIDE SEQUENCE [LARGE SCALE GENOMIC DNA]</scope>
    <source>
        <strain evidence="1">UBA12021</strain>
    </source>
</reference>
<sequence>MSRRDTMPKVTLKEFVRQMRAQSIRQISVESCSDTPGGIHTPSRVEEYSIEDDSIKNLSSEMMEEIYEGMRFRRSQVSLVRQVGGTLEVKVG</sequence>
<dbReference type="EMBL" id="DQFB01000001">
    <property type="protein sequence ID" value="HCQ40138.1"/>
    <property type="molecule type" value="Genomic_DNA"/>
</dbReference>
<organism evidence="1 2">
    <name type="scientific">candidate division WWE3 bacterium</name>
    <dbReference type="NCBI Taxonomy" id="2053526"/>
    <lineage>
        <taxon>Bacteria</taxon>
        <taxon>Katanobacteria</taxon>
    </lineage>
</organism>
<proteinExistence type="predicted"/>
<dbReference type="AlphaFoldDB" id="A0A656PL52"/>
<protein>
    <submittedName>
        <fullName evidence="1">Uncharacterized protein</fullName>
    </submittedName>
</protein>
<name>A0A656PL52_UNCKA</name>